<feature type="domain" description="Competence protein CoiA nuclease-like" evidence="1">
    <location>
        <begin position="60"/>
        <end position="143"/>
    </location>
</feature>
<evidence type="ECO:0008006" key="4">
    <source>
        <dbReference type="Google" id="ProtNLM"/>
    </source>
</evidence>
<feature type="domain" description="Competence protein CoiA-like N-terminal" evidence="2">
    <location>
        <begin position="10"/>
        <end position="57"/>
    </location>
</feature>
<evidence type="ECO:0000313" key="3">
    <source>
        <dbReference type="EMBL" id="KKN63784.1"/>
    </source>
</evidence>
<dbReference type="EMBL" id="LAZR01000579">
    <property type="protein sequence ID" value="KKN63784.1"/>
    <property type="molecule type" value="Genomic_DNA"/>
</dbReference>
<name>A0A0F9S9V6_9ZZZZ</name>
<evidence type="ECO:0000259" key="1">
    <source>
        <dbReference type="Pfam" id="PF06054"/>
    </source>
</evidence>
<dbReference type="Pfam" id="PF06054">
    <property type="entry name" value="CoiA_nuc"/>
    <property type="match status" value="1"/>
</dbReference>
<dbReference type="AlphaFoldDB" id="A0A0F9S9V6"/>
<proteinExistence type="predicted"/>
<gene>
    <name evidence="3" type="ORF">LCGC14_0498230</name>
</gene>
<dbReference type="InterPro" id="IPR010330">
    <property type="entry name" value="CoiA_nuc"/>
</dbReference>
<reference evidence="3" key="1">
    <citation type="journal article" date="2015" name="Nature">
        <title>Complex archaea that bridge the gap between prokaryotes and eukaryotes.</title>
        <authorList>
            <person name="Spang A."/>
            <person name="Saw J.H."/>
            <person name="Jorgensen S.L."/>
            <person name="Zaremba-Niedzwiedzka K."/>
            <person name="Martijn J."/>
            <person name="Lind A.E."/>
            <person name="van Eijk R."/>
            <person name="Schleper C."/>
            <person name="Guy L."/>
            <person name="Ettema T.J."/>
        </authorList>
    </citation>
    <scope>NUCLEOTIDE SEQUENCE</scope>
</reference>
<accession>A0A0F9S9V6</accession>
<dbReference type="Pfam" id="PF25164">
    <property type="entry name" value="CoiA_N"/>
    <property type="match status" value="1"/>
</dbReference>
<dbReference type="InterPro" id="IPR057253">
    <property type="entry name" value="CoiA-like_N"/>
</dbReference>
<evidence type="ECO:0000259" key="2">
    <source>
        <dbReference type="Pfam" id="PF25164"/>
    </source>
</evidence>
<comment type="caution">
    <text evidence="3">The sequence shown here is derived from an EMBL/GenBank/DDBJ whole genome shotgun (WGS) entry which is preliminary data.</text>
</comment>
<protein>
    <recommendedName>
        <fullName evidence="4">Competence protein CoiA-like family protein</fullName>
    </recommendedName>
</protein>
<sequence>MIYALNDQNERINALNSDKGKTYYCPNLECNNRELIFKKGEIRIEHFAHKSQKDCSSEPESEAHILCKNFFQTLFDLDKKFVEYYGIKGVRPDVLYGQFALEIQCSPIAVNEVKRRNKIYEKNGYIAIWIFLENEFKPIKKNEGPKAYYRVKKSVLRGSFEDIGRRNFKFFSFKCENEDIHINFNDFVDVLFEFTKENELEIDTKQDFDGILEKILILIKNKKELHNLKKKLNSLPKQIQGQMYEGSYLDFPHLSAYDFYDGVNNFTIDMFIDDIFSEKDCSMEEFKGHIENMIVEASIRISSFKDWRVRNTLKRNGKTYIPLCRIQKIYHETPKAYLIYFNHWIPKSISYKDDKYLYCEEWMYKKIEVIDSDLNGLS</sequence>
<organism evidence="3">
    <name type="scientific">marine sediment metagenome</name>
    <dbReference type="NCBI Taxonomy" id="412755"/>
    <lineage>
        <taxon>unclassified sequences</taxon>
        <taxon>metagenomes</taxon>
        <taxon>ecological metagenomes</taxon>
    </lineage>
</organism>